<evidence type="ECO:0000256" key="2">
    <source>
        <dbReference type="ARBA" id="ARBA00023015"/>
    </source>
</evidence>
<dbReference type="SUPFAM" id="SSF88946">
    <property type="entry name" value="Sigma2 domain of RNA polymerase sigma factors"/>
    <property type="match status" value="1"/>
</dbReference>
<organism evidence="6 7">
    <name type="scientific">Candidatus Merdibacter merdavium</name>
    <dbReference type="NCBI Taxonomy" id="2838692"/>
    <lineage>
        <taxon>Bacteria</taxon>
        <taxon>Bacillati</taxon>
        <taxon>Bacillota</taxon>
        <taxon>Erysipelotrichia</taxon>
        <taxon>Erysipelotrichales</taxon>
        <taxon>Erysipelotrichaceae</taxon>
        <taxon>Merdibacter</taxon>
    </lineage>
</organism>
<dbReference type="Pfam" id="PF04542">
    <property type="entry name" value="Sigma70_r2"/>
    <property type="match status" value="1"/>
</dbReference>
<dbReference type="InterPro" id="IPR036388">
    <property type="entry name" value="WH-like_DNA-bd_sf"/>
</dbReference>
<evidence type="ECO:0000259" key="5">
    <source>
        <dbReference type="Pfam" id="PF04542"/>
    </source>
</evidence>
<accession>A0A9D2NQG3</accession>
<dbReference type="InterPro" id="IPR013325">
    <property type="entry name" value="RNA_pol_sigma_r2"/>
</dbReference>
<dbReference type="GO" id="GO:0016987">
    <property type="term" value="F:sigma factor activity"/>
    <property type="evidence" value="ECO:0007669"/>
    <property type="project" value="UniProtKB-KW"/>
</dbReference>
<evidence type="ECO:0000256" key="3">
    <source>
        <dbReference type="ARBA" id="ARBA00023082"/>
    </source>
</evidence>
<dbReference type="InterPro" id="IPR014284">
    <property type="entry name" value="RNA_pol_sigma-70_dom"/>
</dbReference>
<dbReference type="PANTHER" id="PTHR43133:SF51">
    <property type="entry name" value="RNA POLYMERASE SIGMA FACTOR"/>
    <property type="match status" value="1"/>
</dbReference>
<proteinExistence type="inferred from homology"/>
<feature type="domain" description="RNA polymerase sigma-70 region 2" evidence="5">
    <location>
        <begin position="21"/>
        <end position="87"/>
    </location>
</feature>
<dbReference type="InterPro" id="IPR007627">
    <property type="entry name" value="RNA_pol_sigma70_r2"/>
</dbReference>
<evidence type="ECO:0000313" key="6">
    <source>
        <dbReference type="EMBL" id="HJC36602.1"/>
    </source>
</evidence>
<comment type="caution">
    <text evidence="6">The sequence shown here is derived from an EMBL/GenBank/DDBJ whole genome shotgun (WGS) entry which is preliminary data.</text>
</comment>
<protein>
    <submittedName>
        <fullName evidence="6">RNA polymerase sigma factor</fullName>
    </submittedName>
</protein>
<evidence type="ECO:0000313" key="7">
    <source>
        <dbReference type="Proteomes" id="UP000823896"/>
    </source>
</evidence>
<dbReference type="AlphaFoldDB" id="A0A9D2NQG3"/>
<dbReference type="InterPro" id="IPR039425">
    <property type="entry name" value="RNA_pol_sigma-70-like"/>
</dbReference>
<dbReference type="GO" id="GO:0006352">
    <property type="term" value="P:DNA-templated transcription initiation"/>
    <property type="evidence" value="ECO:0007669"/>
    <property type="project" value="InterPro"/>
</dbReference>
<dbReference type="InterPro" id="IPR013324">
    <property type="entry name" value="RNA_pol_sigma_r3/r4-like"/>
</dbReference>
<dbReference type="Gene3D" id="1.10.1740.10">
    <property type="match status" value="1"/>
</dbReference>
<dbReference type="Gene3D" id="1.10.10.10">
    <property type="entry name" value="Winged helix-like DNA-binding domain superfamily/Winged helix DNA-binding domain"/>
    <property type="match status" value="1"/>
</dbReference>
<dbReference type="PANTHER" id="PTHR43133">
    <property type="entry name" value="RNA POLYMERASE ECF-TYPE SIGMA FACTO"/>
    <property type="match status" value="1"/>
</dbReference>
<dbReference type="NCBIfam" id="TIGR02937">
    <property type="entry name" value="sigma70-ECF"/>
    <property type="match status" value="1"/>
</dbReference>
<evidence type="ECO:0000256" key="1">
    <source>
        <dbReference type="ARBA" id="ARBA00010641"/>
    </source>
</evidence>
<comment type="similarity">
    <text evidence="1">Belongs to the sigma-70 factor family. ECF subfamily.</text>
</comment>
<gene>
    <name evidence="6" type="ORF">H9702_05670</name>
</gene>
<keyword evidence="2" id="KW-0805">Transcription regulation</keyword>
<dbReference type="Proteomes" id="UP000823896">
    <property type="component" value="Unassembled WGS sequence"/>
</dbReference>
<evidence type="ECO:0000256" key="4">
    <source>
        <dbReference type="ARBA" id="ARBA00023163"/>
    </source>
</evidence>
<reference evidence="6" key="1">
    <citation type="journal article" date="2021" name="PeerJ">
        <title>Extensive microbial diversity within the chicken gut microbiome revealed by metagenomics and culture.</title>
        <authorList>
            <person name="Gilroy R."/>
            <person name="Ravi A."/>
            <person name="Getino M."/>
            <person name="Pursley I."/>
            <person name="Horton D.L."/>
            <person name="Alikhan N.F."/>
            <person name="Baker D."/>
            <person name="Gharbi K."/>
            <person name="Hall N."/>
            <person name="Watson M."/>
            <person name="Adriaenssens E.M."/>
            <person name="Foster-Nyarko E."/>
            <person name="Jarju S."/>
            <person name="Secka A."/>
            <person name="Antonio M."/>
            <person name="Oren A."/>
            <person name="Chaudhuri R.R."/>
            <person name="La Ragione R."/>
            <person name="Hildebrand F."/>
            <person name="Pallen M.J."/>
        </authorList>
    </citation>
    <scope>NUCLEOTIDE SEQUENCE</scope>
    <source>
        <strain evidence="6">CHK187-11901</strain>
    </source>
</reference>
<dbReference type="SUPFAM" id="SSF88659">
    <property type="entry name" value="Sigma3 and sigma4 domains of RNA polymerase sigma factors"/>
    <property type="match status" value="1"/>
</dbReference>
<sequence>MDVNVVIAARKGDREAYGKLMAEMRPALMAQARAIVKDDYIADECVSETMMRIFDKLPQLRSAGSFPAWARKICTNVCCNEYRRVHRELSLQSVQEPAVSSCYQLTDMYLRRLCAQDAFIVYQKAVENVSFKVLGEMLQLSPNTVKSRFYRALHQLRREFDPGWTSTGMKNFKKTSQRKRDDKV</sequence>
<dbReference type="EMBL" id="DWWM01000036">
    <property type="protein sequence ID" value="HJC36602.1"/>
    <property type="molecule type" value="Genomic_DNA"/>
</dbReference>
<keyword evidence="3" id="KW-0731">Sigma factor</keyword>
<keyword evidence="4" id="KW-0804">Transcription</keyword>
<reference evidence="6" key="2">
    <citation type="submission" date="2021-04" db="EMBL/GenBank/DDBJ databases">
        <authorList>
            <person name="Gilroy R."/>
        </authorList>
    </citation>
    <scope>NUCLEOTIDE SEQUENCE</scope>
    <source>
        <strain evidence="6">CHK187-11901</strain>
    </source>
</reference>
<name>A0A9D2NQG3_9FIRM</name>